<dbReference type="OrthoDB" id="343092at2759"/>
<dbReference type="GO" id="GO:0048476">
    <property type="term" value="C:Holliday junction resolvase complex"/>
    <property type="evidence" value="ECO:0007669"/>
    <property type="project" value="InterPro"/>
</dbReference>
<keyword evidence="5" id="KW-0479">Metal-binding</keyword>
<dbReference type="InterPro" id="IPR033310">
    <property type="entry name" value="Mms4/EME1/EME2"/>
</dbReference>
<dbReference type="GO" id="GO:0003677">
    <property type="term" value="F:DNA binding"/>
    <property type="evidence" value="ECO:0007669"/>
    <property type="project" value="InterPro"/>
</dbReference>
<sequence>MSPQLVIDLISSSPSPPPLSANVANVSGLAPKRDSAPAVDGARPRSTADGLCLADLSDDDGDDFSLVPRKRRRRDSPAPDLPPSTVPPLLARPAHSRVVESIDVSSSMEQPSPAVRTLAANLPSPVAPKGKGRAVPVTDSLCSDPFASSSPAPRPRQSARRAISLDPLVGSSSPIATSAVPLSPSALRTRPGQASLSREPAAGQAKSGIICIDSDSSDGSDNDLPDVDKIDFTTRPSRHLSSLRRVQSDTVRPALPSSRLAATRPVKRTTTSAADKAAEKERKKREREQAKDARTKEKARAAALAEANKLRTDKKVSTREMIVDLPSALPSECRTQLEVILRELGVEHTTWDSPELCLVKWRRKVTSWFDDNLGRWEPISPRVHEEHNVLVIFTAAEFVDLVLKGELDAHIKRVKLPFARHQVIYVLQGMTAWLRKNRNLRNRQFASGVRSNQGPARGSKRAVEASASYISEDTIEDALLRLQVEHDVYIHHTAVPVETVRWVAAFTQHISTVPYRRQRDHATSAAGFCMESGQVKTGEGAADTYVRMLQEIMRVTAPVAYGVATEFDSVSRLVVGLDEGGPERLGAIKRSANMDGLMSDRAIGQAISRRLYKIFTGRDEMSTDV</sequence>
<evidence type="ECO:0000256" key="13">
    <source>
        <dbReference type="ARBA" id="ARBA00023254"/>
    </source>
</evidence>
<dbReference type="Pfam" id="PF02732">
    <property type="entry name" value="ERCC4"/>
    <property type="match status" value="1"/>
</dbReference>
<keyword evidence="11" id="KW-0234">DNA repair</keyword>
<dbReference type="GO" id="GO:0008821">
    <property type="term" value="F:crossover junction DNA endonuclease activity"/>
    <property type="evidence" value="ECO:0007669"/>
    <property type="project" value="TreeGrafter"/>
</dbReference>
<keyword evidence="12" id="KW-0539">Nucleus</keyword>
<keyword evidence="4" id="KW-0540">Nuclease</keyword>
<dbReference type="GO" id="GO:0006302">
    <property type="term" value="P:double-strand break repair"/>
    <property type="evidence" value="ECO:0007669"/>
    <property type="project" value="TreeGrafter"/>
</dbReference>
<evidence type="ECO:0000256" key="11">
    <source>
        <dbReference type="ARBA" id="ARBA00023204"/>
    </source>
</evidence>
<keyword evidence="17" id="KW-1185">Reference proteome</keyword>
<gene>
    <name evidence="16" type="ORF">XA68_17436</name>
</gene>
<comment type="caution">
    <text evidence="16">The sequence shown here is derived from an EMBL/GenBank/DDBJ whole genome shotgun (WGS) entry which is preliminary data.</text>
</comment>
<protein>
    <recommendedName>
        <fullName evidence="15">ERCC4 domain-containing protein</fullName>
    </recommendedName>
</protein>
<evidence type="ECO:0000256" key="7">
    <source>
        <dbReference type="ARBA" id="ARBA00022763"/>
    </source>
</evidence>
<feature type="compositionally biased region" description="Basic and acidic residues" evidence="14">
    <location>
        <begin position="276"/>
        <end position="295"/>
    </location>
</feature>
<dbReference type="STRING" id="268505.A0A2A9P4K0"/>
<dbReference type="InterPro" id="IPR006166">
    <property type="entry name" value="ERCC4_domain"/>
</dbReference>
<keyword evidence="8" id="KW-0378">Hydrolase</keyword>
<evidence type="ECO:0000256" key="12">
    <source>
        <dbReference type="ARBA" id="ARBA00023242"/>
    </source>
</evidence>
<comment type="similarity">
    <text evidence="3">Belongs to the EME1/MMS4 family.</text>
</comment>
<keyword evidence="7" id="KW-0227">DNA damage</keyword>
<accession>A0A2A9P4K0</accession>
<dbReference type="PANTHER" id="PTHR21077:SF5">
    <property type="entry name" value="CROSSOVER JUNCTION ENDONUCLEASE MMS4"/>
    <property type="match status" value="1"/>
</dbReference>
<feature type="region of interest" description="Disordered" evidence="14">
    <location>
        <begin position="211"/>
        <end position="230"/>
    </location>
</feature>
<evidence type="ECO:0000313" key="16">
    <source>
        <dbReference type="EMBL" id="PFH55897.1"/>
    </source>
</evidence>
<comment type="subcellular location">
    <subcellularLocation>
        <location evidence="2">Nucleus</location>
    </subcellularLocation>
</comment>
<evidence type="ECO:0000256" key="10">
    <source>
        <dbReference type="ARBA" id="ARBA00023172"/>
    </source>
</evidence>
<dbReference type="GO" id="GO:0031297">
    <property type="term" value="P:replication fork processing"/>
    <property type="evidence" value="ECO:0007669"/>
    <property type="project" value="TreeGrafter"/>
</dbReference>
<evidence type="ECO:0000259" key="15">
    <source>
        <dbReference type="SMART" id="SM00891"/>
    </source>
</evidence>
<evidence type="ECO:0000256" key="9">
    <source>
        <dbReference type="ARBA" id="ARBA00022842"/>
    </source>
</evidence>
<dbReference type="InterPro" id="IPR042530">
    <property type="entry name" value="EME1/EME2_C"/>
</dbReference>
<name>A0A2A9P4K0_OPHUN</name>
<dbReference type="AlphaFoldDB" id="A0A2A9P4K0"/>
<evidence type="ECO:0000313" key="17">
    <source>
        <dbReference type="Proteomes" id="UP000037136"/>
    </source>
</evidence>
<keyword evidence="9" id="KW-0460">Magnesium</keyword>
<evidence type="ECO:0000256" key="6">
    <source>
        <dbReference type="ARBA" id="ARBA00022759"/>
    </source>
</evidence>
<evidence type="ECO:0000256" key="4">
    <source>
        <dbReference type="ARBA" id="ARBA00022722"/>
    </source>
</evidence>
<organism evidence="16 17">
    <name type="scientific">Ophiocordyceps unilateralis</name>
    <name type="common">Zombie-ant fungus</name>
    <name type="synonym">Torrubia unilateralis</name>
    <dbReference type="NCBI Taxonomy" id="268505"/>
    <lineage>
        <taxon>Eukaryota</taxon>
        <taxon>Fungi</taxon>
        <taxon>Dikarya</taxon>
        <taxon>Ascomycota</taxon>
        <taxon>Pezizomycotina</taxon>
        <taxon>Sordariomycetes</taxon>
        <taxon>Hypocreomycetidae</taxon>
        <taxon>Hypocreales</taxon>
        <taxon>Ophiocordycipitaceae</taxon>
        <taxon>Ophiocordyceps</taxon>
    </lineage>
</organism>
<reference evidence="16 17" key="1">
    <citation type="journal article" date="2015" name="BMC Genomics">
        <title>Gene expression during zombie ant biting behavior reflects the complexity underlying fungal parasitic behavioral manipulation.</title>
        <authorList>
            <person name="de Bekker C."/>
            <person name="Ohm R.A."/>
            <person name="Loreto R.G."/>
            <person name="Sebastian A."/>
            <person name="Albert I."/>
            <person name="Merrow M."/>
            <person name="Brachmann A."/>
            <person name="Hughes D.P."/>
        </authorList>
    </citation>
    <scope>NUCLEOTIDE SEQUENCE [LARGE SCALE GENOMIC DNA]</scope>
    <source>
        <strain evidence="16 17">SC16a</strain>
    </source>
</reference>
<reference evidence="16 17" key="2">
    <citation type="journal article" date="2017" name="Sci. Rep.">
        <title>Ant-infecting Ophiocordyceps genomes reveal a high diversity of potential behavioral manipulation genes and a possible major role for enterotoxins.</title>
        <authorList>
            <person name="de Bekker C."/>
            <person name="Ohm R.A."/>
            <person name="Evans H.C."/>
            <person name="Brachmann A."/>
            <person name="Hughes D.P."/>
        </authorList>
    </citation>
    <scope>NUCLEOTIDE SEQUENCE [LARGE SCALE GENOMIC DNA]</scope>
    <source>
        <strain evidence="16 17">SC16a</strain>
    </source>
</reference>
<evidence type="ECO:0000256" key="1">
    <source>
        <dbReference type="ARBA" id="ARBA00001946"/>
    </source>
</evidence>
<dbReference type="Gene3D" id="1.10.150.670">
    <property type="entry name" value="Crossover junction endonuclease EME1, DNA-binding domain"/>
    <property type="match status" value="1"/>
</dbReference>
<comment type="cofactor">
    <cofactor evidence="1">
        <name>Mg(2+)</name>
        <dbReference type="ChEBI" id="CHEBI:18420"/>
    </cofactor>
</comment>
<dbReference type="Gene3D" id="3.40.50.10130">
    <property type="match status" value="1"/>
</dbReference>
<evidence type="ECO:0000256" key="2">
    <source>
        <dbReference type="ARBA" id="ARBA00004123"/>
    </source>
</evidence>
<dbReference type="InterPro" id="IPR047521">
    <property type="entry name" value="XPF_nuclease_EME1_ascomycetes"/>
</dbReference>
<evidence type="ECO:0000256" key="3">
    <source>
        <dbReference type="ARBA" id="ARBA00005313"/>
    </source>
</evidence>
<keyword evidence="6" id="KW-0255">Endonuclease</keyword>
<evidence type="ECO:0000256" key="5">
    <source>
        <dbReference type="ARBA" id="ARBA00022723"/>
    </source>
</evidence>
<dbReference type="GO" id="GO:0005634">
    <property type="term" value="C:nucleus"/>
    <property type="evidence" value="ECO:0007669"/>
    <property type="project" value="UniProtKB-SubCell"/>
</dbReference>
<feature type="compositionally biased region" description="Acidic residues" evidence="14">
    <location>
        <begin position="215"/>
        <end position="225"/>
    </location>
</feature>
<feature type="region of interest" description="Disordered" evidence="14">
    <location>
        <begin position="238"/>
        <end position="295"/>
    </location>
</feature>
<evidence type="ECO:0000256" key="14">
    <source>
        <dbReference type="SAM" id="MobiDB-lite"/>
    </source>
</evidence>
<dbReference type="Proteomes" id="UP000037136">
    <property type="component" value="Unassembled WGS sequence"/>
</dbReference>
<dbReference type="PANTHER" id="PTHR21077">
    <property type="entry name" value="EME1 PROTEIN"/>
    <property type="match status" value="1"/>
</dbReference>
<evidence type="ECO:0000256" key="8">
    <source>
        <dbReference type="ARBA" id="ARBA00022801"/>
    </source>
</evidence>
<proteinExistence type="inferred from homology"/>
<keyword evidence="10" id="KW-0233">DNA recombination</keyword>
<dbReference type="GO" id="GO:0031573">
    <property type="term" value="P:mitotic intra-S DNA damage checkpoint signaling"/>
    <property type="evidence" value="ECO:0007669"/>
    <property type="project" value="TreeGrafter"/>
</dbReference>
<dbReference type="FunFam" id="1.10.150.670:FF:000004">
    <property type="entry name" value="Crossover junction endonuclease EME1"/>
    <property type="match status" value="1"/>
</dbReference>
<keyword evidence="13" id="KW-0469">Meiosis</keyword>
<feature type="domain" description="ERCC4" evidence="15">
    <location>
        <begin position="320"/>
        <end position="578"/>
    </location>
</feature>
<dbReference type="GO" id="GO:0046872">
    <property type="term" value="F:metal ion binding"/>
    <property type="evidence" value="ECO:0007669"/>
    <property type="project" value="UniProtKB-KW"/>
</dbReference>
<dbReference type="EMBL" id="LAZP02000725">
    <property type="protein sequence ID" value="PFH55897.1"/>
    <property type="molecule type" value="Genomic_DNA"/>
</dbReference>
<feature type="region of interest" description="Disordered" evidence="14">
    <location>
        <begin position="1"/>
        <end position="206"/>
    </location>
</feature>
<dbReference type="SMART" id="SM00891">
    <property type="entry name" value="ERCC4"/>
    <property type="match status" value="1"/>
</dbReference>
<dbReference type="CDD" id="cd20085">
    <property type="entry name" value="XPF_nuclease_Mms4"/>
    <property type="match status" value="1"/>
</dbReference>
<dbReference type="GO" id="GO:0000712">
    <property type="term" value="P:resolution of meiotic recombination intermediates"/>
    <property type="evidence" value="ECO:0007669"/>
    <property type="project" value="TreeGrafter"/>
</dbReference>